<evidence type="ECO:0000256" key="1">
    <source>
        <dbReference type="SAM" id="MobiDB-lite"/>
    </source>
</evidence>
<name>A0A9W8JVB1_9AGAR</name>
<feature type="region of interest" description="Disordered" evidence="1">
    <location>
        <begin position="1"/>
        <end position="31"/>
    </location>
</feature>
<dbReference type="AlphaFoldDB" id="A0A9W8JVB1"/>
<organism evidence="2 3">
    <name type="scientific">Agrocybe chaxingu</name>
    <dbReference type="NCBI Taxonomy" id="84603"/>
    <lineage>
        <taxon>Eukaryota</taxon>
        <taxon>Fungi</taxon>
        <taxon>Dikarya</taxon>
        <taxon>Basidiomycota</taxon>
        <taxon>Agaricomycotina</taxon>
        <taxon>Agaricomycetes</taxon>
        <taxon>Agaricomycetidae</taxon>
        <taxon>Agaricales</taxon>
        <taxon>Agaricineae</taxon>
        <taxon>Strophariaceae</taxon>
        <taxon>Agrocybe</taxon>
    </lineage>
</organism>
<reference evidence="2" key="1">
    <citation type="submission" date="2022-07" db="EMBL/GenBank/DDBJ databases">
        <title>Genome Sequence of Agrocybe chaxingu.</title>
        <authorList>
            <person name="Buettner E."/>
        </authorList>
    </citation>
    <scope>NUCLEOTIDE SEQUENCE</scope>
    <source>
        <strain evidence="2">MP-N11</strain>
    </source>
</reference>
<protein>
    <submittedName>
        <fullName evidence="2">Uncharacterized protein</fullName>
    </submittedName>
</protein>
<comment type="caution">
    <text evidence="2">The sequence shown here is derived from an EMBL/GenBank/DDBJ whole genome shotgun (WGS) entry which is preliminary data.</text>
</comment>
<evidence type="ECO:0000313" key="3">
    <source>
        <dbReference type="Proteomes" id="UP001148786"/>
    </source>
</evidence>
<proteinExistence type="predicted"/>
<evidence type="ECO:0000313" key="2">
    <source>
        <dbReference type="EMBL" id="KAJ3504072.1"/>
    </source>
</evidence>
<accession>A0A9W8JVB1</accession>
<dbReference type="EMBL" id="JANKHO010001057">
    <property type="protein sequence ID" value="KAJ3504072.1"/>
    <property type="molecule type" value="Genomic_DNA"/>
</dbReference>
<dbReference type="Proteomes" id="UP001148786">
    <property type="component" value="Unassembled WGS sequence"/>
</dbReference>
<keyword evidence="3" id="KW-1185">Reference proteome</keyword>
<gene>
    <name evidence="2" type="ORF">NLJ89_g8128</name>
</gene>
<sequence length="136" mass="15331">MNSQSSSPRKRGRSPSPVAPPPDAIPIDPTQCGDPRCVRDSCCRGISTSVFVYTDLVPTGPGIQCHEDLKRVAPFIWKLYCTKNDIVLRQHRHFWHMIGGDAEGHRYLIYVPTTNTWNSFNPSDVIQVTFPGYIIM</sequence>